<comment type="caution">
    <text evidence="3">The sequence shown here is derived from an EMBL/GenBank/DDBJ whole genome shotgun (WGS) entry which is preliminary data.</text>
</comment>
<dbReference type="Pfam" id="PF19783">
    <property type="entry name" value="DUF6268"/>
    <property type="match status" value="1"/>
</dbReference>
<keyword evidence="4" id="KW-1185">Reference proteome</keyword>
<gene>
    <name evidence="3" type="ORF">Pla111_33650</name>
</gene>
<accession>A0A5C5VQB1</accession>
<protein>
    <recommendedName>
        <fullName evidence="2">DUF6268 domain-containing protein</fullName>
    </recommendedName>
</protein>
<evidence type="ECO:0000313" key="3">
    <source>
        <dbReference type="EMBL" id="TWT40233.1"/>
    </source>
</evidence>
<feature type="domain" description="DUF6268" evidence="2">
    <location>
        <begin position="169"/>
        <end position="245"/>
    </location>
</feature>
<keyword evidence="1" id="KW-0732">Signal</keyword>
<evidence type="ECO:0000259" key="2">
    <source>
        <dbReference type="Pfam" id="PF19783"/>
    </source>
</evidence>
<dbReference type="Proteomes" id="UP000318995">
    <property type="component" value="Unassembled WGS sequence"/>
</dbReference>
<feature type="chain" id="PRO_5022769680" description="DUF6268 domain-containing protein" evidence="1">
    <location>
        <begin position="26"/>
        <end position="361"/>
    </location>
</feature>
<organism evidence="3 4">
    <name type="scientific">Botrimarina hoheduenensis</name>
    <dbReference type="NCBI Taxonomy" id="2528000"/>
    <lineage>
        <taxon>Bacteria</taxon>
        <taxon>Pseudomonadati</taxon>
        <taxon>Planctomycetota</taxon>
        <taxon>Planctomycetia</taxon>
        <taxon>Pirellulales</taxon>
        <taxon>Lacipirellulaceae</taxon>
        <taxon>Botrimarina</taxon>
    </lineage>
</organism>
<proteinExistence type="predicted"/>
<dbReference type="AlphaFoldDB" id="A0A5C5VQB1"/>
<name>A0A5C5VQB1_9BACT</name>
<sequence precursor="true">MFMTRHTRRFALFLPFLLWIGSDLAAEPAPTNAISTDDWVGGVSVGDELGQGVPRREEASLLFVTPQVDPVYLPLQHNVAEDAIPNEAPLSGPPSRAPGIPGARRPGFFQGAKTTFEYIPAFDDAGMGHNAWFTSVDIGLPPVLLGCPILISPGYGVHTFEGPTTLQTPAVVHDLQLSFATFRPLTEKWFFRGNVIVGLYGDEHSLDDADAAQISGFAMGIYNLSPAWQWAIGAGYVNNADLAVIPVVGFIHDRGWIKYEAMMPRPRIIVPLANESGVKSNVYVSGEFGGGVWAVQRDSGVTEPLQLSRYAALIGYDRESLGGATWRYELGYVFGRELEYEDSGEAVDLDDSLIVRVGLSF</sequence>
<evidence type="ECO:0000313" key="4">
    <source>
        <dbReference type="Proteomes" id="UP000318995"/>
    </source>
</evidence>
<feature type="signal peptide" evidence="1">
    <location>
        <begin position="1"/>
        <end position="25"/>
    </location>
</feature>
<dbReference type="InterPro" id="IPR046235">
    <property type="entry name" value="DUF6268"/>
</dbReference>
<evidence type="ECO:0000256" key="1">
    <source>
        <dbReference type="SAM" id="SignalP"/>
    </source>
</evidence>
<dbReference type="EMBL" id="SJPH01000012">
    <property type="protein sequence ID" value="TWT40233.1"/>
    <property type="molecule type" value="Genomic_DNA"/>
</dbReference>
<reference evidence="3 4" key="1">
    <citation type="submission" date="2019-02" db="EMBL/GenBank/DDBJ databases">
        <title>Deep-cultivation of Planctomycetes and their phenomic and genomic characterization uncovers novel biology.</title>
        <authorList>
            <person name="Wiegand S."/>
            <person name="Jogler M."/>
            <person name="Boedeker C."/>
            <person name="Pinto D."/>
            <person name="Vollmers J."/>
            <person name="Rivas-Marin E."/>
            <person name="Kohn T."/>
            <person name="Peeters S.H."/>
            <person name="Heuer A."/>
            <person name="Rast P."/>
            <person name="Oberbeckmann S."/>
            <person name="Bunk B."/>
            <person name="Jeske O."/>
            <person name="Meyerdierks A."/>
            <person name="Storesund J.E."/>
            <person name="Kallscheuer N."/>
            <person name="Luecker S."/>
            <person name="Lage O.M."/>
            <person name="Pohl T."/>
            <person name="Merkel B.J."/>
            <person name="Hornburger P."/>
            <person name="Mueller R.-W."/>
            <person name="Bruemmer F."/>
            <person name="Labrenz M."/>
            <person name="Spormann A.M."/>
            <person name="Op Den Camp H."/>
            <person name="Overmann J."/>
            <person name="Amann R."/>
            <person name="Jetten M.S.M."/>
            <person name="Mascher T."/>
            <person name="Medema M.H."/>
            <person name="Devos D.P."/>
            <person name="Kaster A.-K."/>
            <person name="Ovreas L."/>
            <person name="Rohde M."/>
            <person name="Galperin M.Y."/>
            <person name="Jogler C."/>
        </authorList>
    </citation>
    <scope>NUCLEOTIDE SEQUENCE [LARGE SCALE GENOMIC DNA]</scope>
    <source>
        <strain evidence="3 4">Pla111</strain>
    </source>
</reference>